<feature type="domain" description="N-acetyltransferase" evidence="1">
    <location>
        <begin position="6"/>
        <end position="92"/>
    </location>
</feature>
<dbReference type="PANTHER" id="PTHR31435:SF10">
    <property type="entry name" value="BSR4717 PROTEIN"/>
    <property type="match status" value="1"/>
</dbReference>
<comment type="caution">
    <text evidence="2">The sequence shown here is derived from an EMBL/GenBank/DDBJ whole genome shotgun (WGS) entry which is preliminary data.</text>
</comment>
<dbReference type="Proteomes" id="UP000576082">
    <property type="component" value="Unassembled WGS sequence"/>
</dbReference>
<dbReference type="RefSeq" id="WP_169657530.1">
    <property type="nucleotide sequence ID" value="NZ_JABANE010000038.1"/>
</dbReference>
<keyword evidence="3" id="KW-1185">Reference proteome</keyword>
<accession>A0A7X9RV31</accession>
<organism evidence="2 3">
    <name type="scientific">Flammeovirga aprica JL-4</name>
    <dbReference type="NCBI Taxonomy" id="694437"/>
    <lineage>
        <taxon>Bacteria</taxon>
        <taxon>Pseudomonadati</taxon>
        <taxon>Bacteroidota</taxon>
        <taxon>Cytophagia</taxon>
        <taxon>Cytophagales</taxon>
        <taxon>Flammeovirgaceae</taxon>
        <taxon>Flammeovirga</taxon>
    </lineage>
</organism>
<gene>
    <name evidence="2" type="ORF">HHU12_14830</name>
</gene>
<proteinExistence type="predicted"/>
<dbReference type="InterPro" id="IPR016181">
    <property type="entry name" value="Acyl_CoA_acyltransferase"/>
</dbReference>
<evidence type="ECO:0000313" key="2">
    <source>
        <dbReference type="EMBL" id="NME69248.1"/>
    </source>
</evidence>
<dbReference type="AlphaFoldDB" id="A0A7X9RV31"/>
<dbReference type="Gene3D" id="3.40.630.30">
    <property type="match status" value="1"/>
</dbReference>
<evidence type="ECO:0000259" key="1">
    <source>
        <dbReference type="PROSITE" id="PS51729"/>
    </source>
</evidence>
<dbReference type="InterPro" id="IPR045057">
    <property type="entry name" value="Gcn5-rel_NAT"/>
</dbReference>
<name>A0A7X9RV31_9BACT</name>
<dbReference type="GO" id="GO:0016740">
    <property type="term" value="F:transferase activity"/>
    <property type="evidence" value="ECO:0007669"/>
    <property type="project" value="UniProtKB-KW"/>
</dbReference>
<dbReference type="InterPro" id="IPR031165">
    <property type="entry name" value="GNAT_YJDJ"/>
</dbReference>
<keyword evidence="2" id="KW-0808">Transferase</keyword>
<dbReference type="EMBL" id="JABANE010000038">
    <property type="protein sequence ID" value="NME69248.1"/>
    <property type="molecule type" value="Genomic_DNA"/>
</dbReference>
<evidence type="ECO:0000313" key="3">
    <source>
        <dbReference type="Proteomes" id="UP000576082"/>
    </source>
</evidence>
<dbReference type="Pfam" id="PF14542">
    <property type="entry name" value="Acetyltransf_CG"/>
    <property type="match status" value="1"/>
</dbReference>
<dbReference type="PANTHER" id="PTHR31435">
    <property type="entry name" value="PROTEIN NATD1"/>
    <property type="match status" value="1"/>
</dbReference>
<dbReference type="PROSITE" id="PS51729">
    <property type="entry name" value="GNAT_YJDJ"/>
    <property type="match status" value="1"/>
</dbReference>
<protein>
    <submittedName>
        <fullName evidence="2">N-acetyltransferase</fullName>
    </submittedName>
</protein>
<sequence>MEYQLINNKEKKRYEFNIDGEIAHVDYMLARGNIYLTHTEVPSSLGGQGIGSKLIKSVLTDVKENTAFKLFPLCPFVAAYIKKHTEWKAILSELVNVE</sequence>
<reference evidence="2 3" key="1">
    <citation type="submission" date="2020-04" db="EMBL/GenBank/DDBJ databases">
        <title>Flammeovirga sp. SR4, a novel species isolated from seawater.</title>
        <authorList>
            <person name="Wang X."/>
        </authorList>
    </citation>
    <scope>NUCLEOTIDE SEQUENCE [LARGE SCALE GENOMIC DNA]</scope>
    <source>
        <strain evidence="2 3">ATCC 23126</strain>
    </source>
</reference>
<dbReference type="SUPFAM" id="SSF55729">
    <property type="entry name" value="Acyl-CoA N-acyltransferases (Nat)"/>
    <property type="match status" value="1"/>
</dbReference>